<keyword evidence="3 4" id="KW-0418">Kinase</keyword>
<keyword evidence="2 4" id="KW-0808">Transferase</keyword>
<evidence type="ECO:0000256" key="3">
    <source>
        <dbReference type="ARBA" id="ARBA00022777"/>
    </source>
</evidence>
<dbReference type="RefSeq" id="XP_049181823.1">
    <property type="nucleotide sequence ID" value="XM_049322405.1"/>
</dbReference>
<dbReference type="PANTHER" id="PTHR12400">
    <property type="entry name" value="INOSITOL POLYPHOSPHATE KINASE"/>
    <property type="match status" value="1"/>
</dbReference>
<comment type="caution">
    <text evidence="6">The sequence shown here is derived from an EMBL/GenBank/DDBJ whole genome shotgun (WGS) entry which is preliminary data.</text>
</comment>
<evidence type="ECO:0000256" key="5">
    <source>
        <dbReference type="SAM" id="MobiDB-lite"/>
    </source>
</evidence>
<feature type="compositionally biased region" description="Low complexity" evidence="5">
    <location>
        <begin position="27"/>
        <end position="46"/>
    </location>
</feature>
<feature type="compositionally biased region" description="Low complexity" evidence="5">
    <location>
        <begin position="1"/>
        <end position="14"/>
    </location>
</feature>
<dbReference type="GO" id="GO:0046854">
    <property type="term" value="P:phosphatidylinositol phosphate biosynthetic process"/>
    <property type="evidence" value="ECO:0007669"/>
    <property type="project" value="TreeGrafter"/>
</dbReference>
<sequence>MEVTNSVSASNTSSGRLDQLDDQNLRKITTTSKKTPKITPKITQPKTMEDKPLHHPEMSFHKVSPVQKSVAFTEYVGSGNKSLEIVSSETAQEAIASPPPAAATAAAATTATTAATTAAAAATAAVNGDTNSNPNRLTGRKAARSLRIFRETDDEDEDTDNNAVEGARLELTSPIKEKFLGDGMDIEPISSATYIPHTPANSEKLHDRLDIALTKEMQELANPPAPAAKPQHLTANLEFDHSLVGNITSISTILNSNDLIVDKLSERRKETEMIQKIIKISRASSPVDLRERDALKLDEHFVAGGVEPENLLDRSWSHGDDDTDEESQFPLAVELRPFKNKVGGHTAIFSFSKQAVCKALVNRENIFYETIELQHPKLLKFMPKYIGVLNVRYSSLISEKDFEQNEVDEVSGRDGGDEGDEGDHVFAEQKRKHRRRSGNIQPEVVLDDNMHIIPDTFWKQYPSSFPSPKYASFGSTMTSPISSLTTSPVQRPNQGSTSINTDLQVQVLQEVFQPELKYSSKDIFEMEKGEEEEDKGKHLKPSYGQVHFTRFAHSHQAPSRQSLHTSASAAAAESMAASATAPATIASNSLLRKHTKFERFILLEDLTSNMKKPCVLDLKMGTRQYGIEASLKKQKSQRHKCQTTTSKQLGVRICGLQTFTHDNHKIARDKYFGRRIRVGIQFCKILAKFLYNGKDIYSILFRVPNLIRQFRELYSIFDELPGYRMYGSSILLVYEGGSKSNYDQAKVKIIDFAQSVISEEEKENANIPPAHPHSVDHGYLRGLYSLIKYCVYIFNILSKTKIFEPVEMDEWVKEYRHLLNQNCRWLDDYAEIENEVDGGINNIDDNDPFNIDYSLDLEDCSASE</sequence>
<dbReference type="Pfam" id="PF03770">
    <property type="entry name" value="IPK"/>
    <property type="match status" value="1"/>
</dbReference>
<dbReference type="GO" id="GO:0005737">
    <property type="term" value="C:cytoplasm"/>
    <property type="evidence" value="ECO:0007669"/>
    <property type="project" value="TreeGrafter"/>
</dbReference>
<keyword evidence="7" id="KW-1185">Reference proteome</keyword>
<comment type="similarity">
    <text evidence="1 4">Belongs to the inositol phosphokinase (IPK) family.</text>
</comment>
<evidence type="ECO:0000313" key="7">
    <source>
        <dbReference type="Proteomes" id="UP001202479"/>
    </source>
</evidence>
<organism evidence="6 7">
    <name type="scientific">Candida oxycetoniae</name>
    <dbReference type="NCBI Taxonomy" id="497107"/>
    <lineage>
        <taxon>Eukaryota</taxon>
        <taxon>Fungi</taxon>
        <taxon>Dikarya</taxon>
        <taxon>Ascomycota</taxon>
        <taxon>Saccharomycotina</taxon>
        <taxon>Pichiomycetes</taxon>
        <taxon>Debaryomycetaceae</taxon>
        <taxon>Candida/Lodderomyces clade</taxon>
        <taxon>Candida</taxon>
    </lineage>
</organism>
<name>A0AAI9SZL4_9ASCO</name>
<protein>
    <recommendedName>
        <fullName evidence="4">Kinase</fullName>
        <ecNumber evidence="4">2.7.-.-</ecNumber>
    </recommendedName>
</protein>
<dbReference type="EC" id="2.7.-.-" evidence="4"/>
<dbReference type="GO" id="GO:0008440">
    <property type="term" value="F:inositol-1,4,5-trisphosphate 3-kinase activity"/>
    <property type="evidence" value="ECO:0007669"/>
    <property type="project" value="TreeGrafter"/>
</dbReference>
<evidence type="ECO:0000313" key="6">
    <source>
        <dbReference type="EMBL" id="KAI3406078.2"/>
    </source>
</evidence>
<evidence type="ECO:0000256" key="4">
    <source>
        <dbReference type="RuleBase" id="RU363090"/>
    </source>
</evidence>
<feature type="region of interest" description="Disordered" evidence="5">
    <location>
        <begin position="404"/>
        <end position="437"/>
    </location>
</feature>
<accession>A0AAI9SZL4</accession>
<dbReference type="AlphaFoldDB" id="A0AAI9SZL4"/>
<dbReference type="Proteomes" id="UP001202479">
    <property type="component" value="Unassembled WGS sequence"/>
</dbReference>
<gene>
    <name evidence="6" type="ORF">KGF56_001297</name>
</gene>
<feature type="compositionally biased region" description="Basic and acidic residues" evidence="5">
    <location>
        <begin position="410"/>
        <end position="429"/>
    </location>
</feature>
<dbReference type="EMBL" id="JAHUZD010000026">
    <property type="protein sequence ID" value="KAI3406078.2"/>
    <property type="molecule type" value="Genomic_DNA"/>
</dbReference>
<evidence type="ECO:0000256" key="1">
    <source>
        <dbReference type="ARBA" id="ARBA00007374"/>
    </source>
</evidence>
<dbReference type="InterPro" id="IPR005522">
    <property type="entry name" value="IPK"/>
</dbReference>
<dbReference type="Gene3D" id="3.30.470.160">
    <property type="entry name" value="Inositol polyphosphate kinase"/>
    <property type="match status" value="1"/>
</dbReference>
<dbReference type="InterPro" id="IPR038286">
    <property type="entry name" value="IPK_sf"/>
</dbReference>
<dbReference type="GO" id="GO:0000824">
    <property type="term" value="F:inositol-1,4,5,6-tetrakisphosphate 3-kinase activity"/>
    <property type="evidence" value="ECO:0007669"/>
    <property type="project" value="TreeGrafter"/>
</dbReference>
<dbReference type="GO" id="GO:0005634">
    <property type="term" value="C:nucleus"/>
    <property type="evidence" value="ECO:0007669"/>
    <property type="project" value="TreeGrafter"/>
</dbReference>
<proteinExistence type="inferred from homology"/>
<dbReference type="SUPFAM" id="SSF56104">
    <property type="entry name" value="SAICAR synthase-like"/>
    <property type="match status" value="1"/>
</dbReference>
<dbReference type="GeneID" id="73378914"/>
<dbReference type="PANTHER" id="PTHR12400:SF21">
    <property type="entry name" value="KINASE"/>
    <property type="match status" value="1"/>
</dbReference>
<dbReference type="GO" id="GO:0032958">
    <property type="term" value="P:inositol phosphate biosynthetic process"/>
    <property type="evidence" value="ECO:0007669"/>
    <property type="project" value="InterPro"/>
</dbReference>
<reference evidence="6" key="1">
    <citation type="journal article" date="2022" name="DNA Res.">
        <title>Genome analysis of five recently described species of the CUG-Ser clade uncovers Candida theae as a new hybrid lineage with pathogenic potential in the Candida parapsilosis species complex.</title>
        <authorList>
            <person name="Mixao V."/>
            <person name="Del Olmo V."/>
            <person name="Hegedusova E."/>
            <person name="Saus E."/>
            <person name="Pryszcz L."/>
            <person name="Cillingova A."/>
            <person name="Nosek J."/>
            <person name="Gabaldon T."/>
        </authorList>
    </citation>
    <scope>NUCLEOTIDE SEQUENCE</scope>
    <source>
        <strain evidence="6">CBS 10844</strain>
    </source>
</reference>
<evidence type="ECO:0000256" key="2">
    <source>
        <dbReference type="ARBA" id="ARBA00022679"/>
    </source>
</evidence>
<feature type="region of interest" description="Disordered" evidence="5">
    <location>
        <begin position="1"/>
        <end position="53"/>
    </location>
</feature>